<feature type="domain" description="Peptidase A1" evidence="4">
    <location>
        <begin position="34"/>
        <end position="380"/>
    </location>
</feature>
<feature type="disulfide bond" evidence="2">
    <location>
        <begin position="65"/>
        <end position="70"/>
    </location>
</feature>
<dbReference type="Pfam" id="PF00026">
    <property type="entry name" value="Asp"/>
    <property type="match status" value="1"/>
</dbReference>
<organism evidence="5 6">
    <name type="scientific">Claviceps arundinis</name>
    <dbReference type="NCBI Taxonomy" id="1623583"/>
    <lineage>
        <taxon>Eukaryota</taxon>
        <taxon>Fungi</taxon>
        <taxon>Dikarya</taxon>
        <taxon>Ascomycota</taxon>
        <taxon>Pezizomycotina</taxon>
        <taxon>Sordariomycetes</taxon>
        <taxon>Hypocreomycetidae</taxon>
        <taxon>Hypocreales</taxon>
        <taxon>Clavicipitaceae</taxon>
        <taxon>Claviceps</taxon>
    </lineage>
</organism>
<dbReference type="InterPro" id="IPR001461">
    <property type="entry name" value="Aspartic_peptidase_A1"/>
</dbReference>
<gene>
    <name evidence="5" type="ORF">E4U56_000064</name>
</gene>
<proteinExistence type="inferred from homology"/>
<sequence>MLSQNLWVLGGLSAFVPAAVAVVLDLPITRNGYNVVQLDIGTPGKKFQFLFDTGSSTAWVTDAACAPEACPNISGYKRVGYQVKDSSTGKLTGEKASIDYLGGATAGDVVDDVFSVGKTSWVQNFISASQSNWAAAAADGFLGLSFNSISVNHTSTVMHSLVPKLDKPRFAIYYNNSETQEPGQGGLLTLGDSRENEFAQGPLATIPVVQRNGQFDVWRSRFQSLTVKTSGGGVERVDKSLPSTSWRIPFDSGDAVFDTGAGSIGLDKSKIDKVYWALGWNYTQLLHSERILNCTEFNSTWSVTFELGPDEATSSSVTLTGDQLARPGFANREDACWPPFDEGNSNGFSLIGTPFLTQFYTVWDFGSHDESKYNPTLSFGNLKR</sequence>
<evidence type="ECO:0000259" key="4">
    <source>
        <dbReference type="PROSITE" id="PS51767"/>
    </source>
</evidence>
<dbReference type="PANTHER" id="PTHR47966">
    <property type="entry name" value="BETA-SITE APP-CLEAVING ENZYME, ISOFORM A-RELATED"/>
    <property type="match status" value="1"/>
</dbReference>
<dbReference type="InterPro" id="IPR021109">
    <property type="entry name" value="Peptidase_aspartic_dom_sf"/>
</dbReference>
<feature type="chain" id="PRO_5040120932" description="Peptidase A1 domain-containing protein" evidence="3">
    <location>
        <begin position="22"/>
        <end position="384"/>
    </location>
</feature>
<dbReference type="GO" id="GO:0006508">
    <property type="term" value="P:proteolysis"/>
    <property type="evidence" value="ECO:0007669"/>
    <property type="project" value="InterPro"/>
</dbReference>
<dbReference type="Proteomes" id="UP000784919">
    <property type="component" value="Unassembled WGS sequence"/>
</dbReference>
<dbReference type="InterPro" id="IPR034164">
    <property type="entry name" value="Pepsin-like_dom"/>
</dbReference>
<dbReference type="GO" id="GO:0000324">
    <property type="term" value="C:fungal-type vacuole"/>
    <property type="evidence" value="ECO:0007669"/>
    <property type="project" value="TreeGrafter"/>
</dbReference>
<dbReference type="PROSITE" id="PS51767">
    <property type="entry name" value="PEPTIDASE_A1"/>
    <property type="match status" value="1"/>
</dbReference>
<protein>
    <recommendedName>
        <fullName evidence="4">Peptidase A1 domain-containing protein</fullName>
    </recommendedName>
</protein>
<accession>A0A9P7N2N9</accession>
<comment type="caution">
    <text evidence="5">The sequence shown here is derived from an EMBL/GenBank/DDBJ whole genome shotgun (WGS) entry which is preliminary data.</text>
</comment>
<evidence type="ECO:0000313" key="5">
    <source>
        <dbReference type="EMBL" id="KAG5978627.1"/>
    </source>
</evidence>
<dbReference type="InterPro" id="IPR033121">
    <property type="entry name" value="PEPTIDASE_A1"/>
</dbReference>
<dbReference type="PRINTS" id="PR00792">
    <property type="entry name" value="PEPSIN"/>
</dbReference>
<feature type="signal peptide" evidence="3">
    <location>
        <begin position="1"/>
        <end position="21"/>
    </location>
</feature>
<reference evidence="5" key="1">
    <citation type="journal article" date="2020" name="bioRxiv">
        <title>Whole genome comparisons of ergot fungi reveals the divergence and evolution of species within the genus Claviceps are the result of varying mechanisms driving genome evolution and host range expansion.</title>
        <authorList>
            <person name="Wyka S.A."/>
            <person name="Mondo S.J."/>
            <person name="Liu M."/>
            <person name="Dettman J."/>
            <person name="Nalam V."/>
            <person name="Broders K.D."/>
        </authorList>
    </citation>
    <scope>NUCLEOTIDE SEQUENCE</scope>
    <source>
        <strain evidence="5">CCC 1102</strain>
    </source>
</reference>
<dbReference type="PANTHER" id="PTHR47966:SF68">
    <property type="entry name" value="PEPTIDASE A1 DOMAIN-CONTAINING PROTEIN"/>
    <property type="match status" value="1"/>
</dbReference>
<evidence type="ECO:0000256" key="2">
    <source>
        <dbReference type="PIRSR" id="PIRSR601461-2"/>
    </source>
</evidence>
<dbReference type="GO" id="GO:0004190">
    <property type="term" value="F:aspartic-type endopeptidase activity"/>
    <property type="evidence" value="ECO:0007669"/>
    <property type="project" value="InterPro"/>
</dbReference>
<keyword evidence="3" id="KW-0732">Signal</keyword>
<evidence type="ECO:0000256" key="1">
    <source>
        <dbReference type="ARBA" id="ARBA00007447"/>
    </source>
</evidence>
<name>A0A9P7N2N9_9HYPO</name>
<evidence type="ECO:0000313" key="6">
    <source>
        <dbReference type="Proteomes" id="UP000784919"/>
    </source>
</evidence>
<keyword evidence="2" id="KW-1015">Disulfide bond</keyword>
<dbReference type="EMBL" id="SRPS01000001">
    <property type="protein sequence ID" value="KAG5978627.1"/>
    <property type="molecule type" value="Genomic_DNA"/>
</dbReference>
<dbReference type="SUPFAM" id="SSF50630">
    <property type="entry name" value="Acid proteases"/>
    <property type="match status" value="1"/>
</dbReference>
<dbReference type="AlphaFoldDB" id="A0A9P7N2N9"/>
<dbReference type="CDD" id="cd05471">
    <property type="entry name" value="pepsin_like"/>
    <property type="match status" value="1"/>
</dbReference>
<dbReference type="Gene3D" id="2.40.70.10">
    <property type="entry name" value="Acid Proteases"/>
    <property type="match status" value="2"/>
</dbReference>
<comment type="similarity">
    <text evidence="1">Belongs to the peptidase A1 family.</text>
</comment>
<evidence type="ECO:0000256" key="3">
    <source>
        <dbReference type="SAM" id="SignalP"/>
    </source>
</evidence>
<dbReference type="OrthoDB" id="771136at2759"/>